<evidence type="ECO:0000313" key="3">
    <source>
        <dbReference type="Proteomes" id="UP001217089"/>
    </source>
</evidence>
<sequence length="395" mass="45822">MLKISASLLAKKLTQFYLEATSQDPKKTRISTIKSVNKDGYTASTVMGIRAGIKRHLLDLNRNIDIVHDREFKKANQILNEIFKESNKERKNGGTSSNPTDKIITADDLMKISTYLYRPVFDPETLRLCTWYILAIHFNAPDMDWFYQLPKKSFEFVYDDFGKEYACLTQKAKQKILKWGGYCDDQGLDRRIFATNMDSCPVRVLKLFMAKTSSYATKFFNKLITRACKFPNLIDIWYSDIPFEKFKSFFPEISEKAGCSRRYSSQCLKATVMQADHKRCHKVHKPCIPVPQFDCRCTVNSFEEKKLEQNRTRNIETFLSLRHQDEPEISTLNVQPEKPSPQVQPEMPILEVQQEMSSLQSEAEKPNLQVQPKMPNLQVQPKMPNLQVQPEMLTV</sequence>
<reference evidence="2 3" key="1">
    <citation type="submission" date="2022-12" db="EMBL/GenBank/DDBJ databases">
        <title>Chromosome-level genome of Tegillarca granosa.</title>
        <authorList>
            <person name="Kim J."/>
        </authorList>
    </citation>
    <scope>NUCLEOTIDE SEQUENCE [LARGE SCALE GENOMIC DNA]</scope>
    <source>
        <strain evidence="2">Teg-2019</strain>
        <tissue evidence="2">Adductor muscle</tissue>
    </source>
</reference>
<dbReference type="PANTHER" id="PTHR21446:SF12">
    <property type="entry name" value="POTASSIUM CHANNEL TETRAMERIZATION DOMAIN CONTAINING 1"/>
    <property type="match status" value="1"/>
</dbReference>
<evidence type="ECO:0000313" key="2">
    <source>
        <dbReference type="EMBL" id="KAJ8311545.1"/>
    </source>
</evidence>
<comment type="caution">
    <text evidence="2">The sequence shown here is derived from an EMBL/GenBank/DDBJ whole genome shotgun (WGS) entry which is preliminary data.</text>
</comment>
<accession>A0ABQ9F5L7</accession>
<name>A0ABQ9F5L7_TEGGR</name>
<gene>
    <name evidence="2" type="ORF">KUTeg_010900</name>
</gene>
<protein>
    <submittedName>
        <fullName evidence="2">Uncharacterized protein</fullName>
    </submittedName>
</protein>
<dbReference type="Proteomes" id="UP001217089">
    <property type="component" value="Unassembled WGS sequence"/>
</dbReference>
<proteinExistence type="predicted"/>
<dbReference type="EMBL" id="JARBDR010000496">
    <property type="protein sequence ID" value="KAJ8311545.1"/>
    <property type="molecule type" value="Genomic_DNA"/>
</dbReference>
<keyword evidence="3" id="KW-1185">Reference proteome</keyword>
<dbReference type="PANTHER" id="PTHR21446">
    <property type="entry name" value="DUF3504 DOMAIN-CONTAINING PROTEIN"/>
    <property type="match status" value="1"/>
</dbReference>
<feature type="region of interest" description="Disordered" evidence="1">
    <location>
        <begin position="373"/>
        <end position="395"/>
    </location>
</feature>
<dbReference type="InterPro" id="IPR052787">
    <property type="entry name" value="MAVS"/>
</dbReference>
<organism evidence="2 3">
    <name type="scientific">Tegillarca granosa</name>
    <name type="common">Malaysian cockle</name>
    <name type="synonym">Anadara granosa</name>
    <dbReference type="NCBI Taxonomy" id="220873"/>
    <lineage>
        <taxon>Eukaryota</taxon>
        <taxon>Metazoa</taxon>
        <taxon>Spiralia</taxon>
        <taxon>Lophotrochozoa</taxon>
        <taxon>Mollusca</taxon>
        <taxon>Bivalvia</taxon>
        <taxon>Autobranchia</taxon>
        <taxon>Pteriomorphia</taxon>
        <taxon>Arcoida</taxon>
        <taxon>Arcoidea</taxon>
        <taxon>Arcidae</taxon>
        <taxon>Tegillarca</taxon>
    </lineage>
</organism>
<evidence type="ECO:0000256" key="1">
    <source>
        <dbReference type="SAM" id="MobiDB-lite"/>
    </source>
</evidence>